<evidence type="ECO:0008006" key="4">
    <source>
        <dbReference type="Google" id="ProtNLM"/>
    </source>
</evidence>
<dbReference type="RefSeq" id="XP_004027551.1">
    <property type="nucleotide sequence ID" value="XM_004027502.1"/>
</dbReference>
<dbReference type="InterPro" id="IPR019734">
    <property type="entry name" value="TPR_rpt"/>
</dbReference>
<feature type="repeat" description="TPR" evidence="1">
    <location>
        <begin position="134"/>
        <end position="167"/>
    </location>
</feature>
<evidence type="ECO:0000256" key="1">
    <source>
        <dbReference type="PROSITE-ProRule" id="PRU00339"/>
    </source>
</evidence>
<keyword evidence="1" id="KW-0802">TPR repeat</keyword>
<dbReference type="EMBL" id="GL984282">
    <property type="protein sequence ID" value="EGR28206.1"/>
    <property type="molecule type" value="Genomic_DNA"/>
</dbReference>
<proteinExistence type="predicted"/>
<evidence type="ECO:0000313" key="3">
    <source>
        <dbReference type="Proteomes" id="UP000008983"/>
    </source>
</evidence>
<name>G0R2T4_ICHMU</name>
<dbReference type="InterPro" id="IPR029044">
    <property type="entry name" value="Nucleotide-diphossugar_trans"/>
</dbReference>
<dbReference type="Gene3D" id="1.25.40.10">
    <property type="entry name" value="Tetratricopeptide repeat domain"/>
    <property type="match status" value="2"/>
</dbReference>
<accession>G0R2T4</accession>
<protein>
    <recommendedName>
        <fullName evidence="4">Tetratricopeptide repeat protein</fullName>
    </recommendedName>
</protein>
<dbReference type="PROSITE" id="PS50005">
    <property type="entry name" value="TPR"/>
    <property type="match status" value="2"/>
</dbReference>
<dbReference type="Pfam" id="PF13181">
    <property type="entry name" value="TPR_8"/>
    <property type="match status" value="2"/>
</dbReference>
<gene>
    <name evidence="2" type="ORF">IMG5_181350</name>
</gene>
<evidence type="ECO:0000313" key="2">
    <source>
        <dbReference type="EMBL" id="EGR28206.1"/>
    </source>
</evidence>
<dbReference type="AlphaFoldDB" id="G0R2T4"/>
<dbReference type="Proteomes" id="UP000008983">
    <property type="component" value="Unassembled WGS sequence"/>
</dbReference>
<dbReference type="Pfam" id="PF00515">
    <property type="entry name" value="TPR_1"/>
    <property type="match status" value="1"/>
</dbReference>
<keyword evidence="3" id="KW-1185">Reference proteome</keyword>
<feature type="repeat" description="TPR" evidence="1">
    <location>
        <begin position="77"/>
        <end position="110"/>
    </location>
</feature>
<dbReference type="OMA" id="WLEMIVE"/>
<sequence length="449" mass="53463">MNKNIDLKFQKLKELLENTSENQLQIKLSENEYLKQTILYNKLGCVYFQSQLFEKAKIFLLKSLQIKEQKLPELTYSNIHMNLGNLYAQERNYQKAIEHYLKVIEQSTFNLQNQNKTYEKYELSKQLNSFEAFVDSHTNLSVMYIQIGEKENSIKYCLKTLELNPENIESKINLGDILRQFGKQAEAIDMTWKCIESFSKQSLNREYKRPIQIDIQELNQQNIKSKTNINTNIINIICVKWGTRYDSEYVNKLYRGIKRNTTKQYFFYCFTDNNEGLDQNIIPENLQENWPKWWGKATLFSLESQDLQGDMNFYIDLDMIITGNIDNLLEYQGNFAILNTGDIACEKQHKNGYNSSIIIWNKKCNQLNQIYNELKQNYNIITKFIVRFDYWLEMNIQNADFIQDLFPGQASDYLKECQQQLPQNTKIVCFPRKPKPEDYPSEWIKQYWI</sequence>
<dbReference type="SMART" id="SM00028">
    <property type="entry name" value="TPR"/>
    <property type="match status" value="4"/>
</dbReference>
<dbReference type="OrthoDB" id="1658288at2759"/>
<dbReference type="InterPro" id="IPR011990">
    <property type="entry name" value="TPR-like_helical_dom_sf"/>
</dbReference>
<organism evidence="2 3">
    <name type="scientific">Ichthyophthirius multifiliis</name>
    <name type="common">White spot disease agent</name>
    <name type="synonym">Ich</name>
    <dbReference type="NCBI Taxonomy" id="5932"/>
    <lineage>
        <taxon>Eukaryota</taxon>
        <taxon>Sar</taxon>
        <taxon>Alveolata</taxon>
        <taxon>Ciliophora</taxon>
        <taxon>Intramacronucleata</taxon>
        <taxon>Oligohymenophorea</taxon>
        <taxon>Hymenostomatida</taxon>
        <taxon>Ophryoglenina</taxon>
        <taxon>Ichthyophthirius</taxon>
    </lineage>
</organism>
<dbReference type="STRING" id="857967.G0R2T4"/>
<dbReference type="SUPFAM" id="SSF53448">
    <property type="entry name" value="Nucleotide-diphospho-sugar transferases"/>
    <property type="match status" value="1"/>
</dbReference>
<dbReference type="SUPFAM" id="SSF48452">
    <property type="entry name" value="TPR-like"/>
    <property type="match status" value="1"/>
</dbReference>
<dbReference type="eggNOG" id="ENOG502QT19">
    <property type="taxonomic scope" value="Eukaryota"/>
</dbReference>
<dbReference type="GeneID" id="14904256"/>
<dbReference type="InParanoid" id="G0R2T4"/>
<reference evidence="2 3" key="1">
    <citation type="submission" date="2011-07" db="EMBL/GenBank/DDBJ databases">
        <authorList>
            <person name="Coyne R."/>
            <person name="Brami D."/>
            <person name="Johnson J."/>
            <person name="Hostetler J."/>
            <person name="Hannick L."/>
            <person name="Clark T."/>
            <person name="Cassidy-Hanley D."/>
            <person name="Inman J."/>
        </authorList>
    </citation>
    <scope>NUCLEOTIDE SEQUENCE [LARGE SCALE GENOMIC DNA]</scope>
    <source>
        <strain evidence="2 3">G5</strain>
    </source>
</reference>